<feature type="signal peptide" evidence="3">
    <location>
        <begin position="1"/>
        <end position="33"/>
    </location>
</feature>
<protein>
    <recommendedName>
        <fullName evidence="6">TrbL/VirB6 plasmid conjugal transfer protein</fullName>
    </recommendedName>
</protein>
<evidence type="ECO:0008006" key="6">
    <source>
        <dbReference type="Google" id="ProtNLM"/>
    </source>
</evidence>
<keyword evidence="3" id="KW-0732">Signal</keyword>
<dbReference type="InterPro" id="IPR045782">
    <property type="entry name" value="TrbL_3"/>
</dbReference>
<reference evidence="4 5" key="1">
    <citation type="journal article" date="2023" name="Cell">
        <title>Genetic manipulation of Patescibacteria provides mechanistic insights into microbial dark matter and the epibiotic lifestyle.</title>
        <authorList>
            <person name="Wang Y."/>
            <person name="Gallagher L.A."/>
            <person name="Andrade P.A."/>
            <person name="Liu A."/>
            <person name="Humphreys I.R."/>
            <person name="Turkarslan S."/>
            <person name="Cutler K.J."/>
            <person name="Arrieta-Ortiz M.L."/>
            <person name="Li Y."/>
            <person name="Radey M.C."/>
            <person name="McLean J.S."/>
            <person name="Cong Q."/>
            <person name="Baker D."/>
            <person name="Baliga N.S."/>
            <person name="Peterson S.B."/>
            <person name="Mougous J.D."/>
        </authorList>
    </citation>
    <scope>NUCLEOTIDE SEQUENCE [LARGE SCALE GENOMIC DNA]</scope>
    <source>
        <strain evidence="4 5">ML1</strain>
    </source>
</reference>
<feature type="compositionally biased region" description="Basic and acidic residues" evidence="1">
    <location>
        <begin position="361"/>
        <end position="375"/>
    </location>
</feature>
<keyword evidence="2" id="KW-0472">Membrane</keyword>
<feature type="compositionally biased region" description="Basic and acidic residues" evidence="1">
    <location>
        <begin position="852"/>
        <end position="861"/>
    </location>
</feature>
<feature type="transmembrane region" description="Helical" evidence="2">
    <location>
        <begin position="596"/>
        <end position="617"/>
    </location>
</feature>
<feature type="region of interest" description="Disordered" evidence="1">
    <location>
        <begin position="347"/>
        <end position="375"/>
    </location>
</feature>
<dbReference type="RefSeq" id="WP_376754032.1">
    <property type="nucleotide sequence ID" value="NZ_CP124550.1"/>
</dbReference>
<keyword evidence="2" id="KW-1133">Transmembrane helix</keyword>
<keyword evidence="2" id="KW-0812">Transmembrane</keyword>
<sequence>MVHKKHLFFRYFFALLLMSSIILSAFKATPVSAGEVDNHIKAWLYFKASMRCFHGQTSIQKSAVDNYNSIDVNKNGNKQVLVGNYIPGNGKKQCDTMIQEALPLWGYGSLKDLLLDAGYVEERNYYVNKDGKSGGAIWDALRAKGLTDEPDGGYLSYTELYSLWYWTFVQGCSVNDENPYDSAPEYETSSTDVRYTTYDKVKDGAAVKHIAYIGAREGYWSVGAYFYVTDYGDSDYKRMICQTTTTRFDTTKKITEYANKAVEEATSKATDELAQSYLAALCAGQYPNDTTKRDECIQKREHYDEITACIEESKNAGTDEQKKDAFADCYAKKVGKTKEEILNMINGVKPPKGGELEEVEEPSKSEESEEEKQTKECKIEEGVGWIVCPVINFLSSINDFAYKFISSTFLETDKDIVQSDDLKAAWSGFRDVANVAFVIAFLIIVYSQITQAGLSNYGIKRMLPRLFIAALLVNVSFIFCQLAVDLSNMLGYSLAGFFDGFAVGSGDDNVSEIQTAGTILTWVAIAGVVLAAAAGIALAFLGPALMSSLLALLMIVLILVARKALIVILIAISPVAFVAYLLPNTEQWFKKWQKTFLSLLMLFPTVAVVFGGSRLAAKIIANAAGKEDWLLQMTALAVASIPFFIVPSLLQKSMEAAGTLGGKLTGLSQAANKRAGKAVKERSALGRYKQAWDLNRKQKQAQIFAGQYQGGKRNFLANAASRGFNKFNQGKHGPFKGARQAAGQQAAEQVKKLNIDKVEAAKAQIEQANLDSAALAKLASGESVGGINGKDKYAQAAAASAALDRGDHEAAAAGWDSVAEADQSTRNVFADAMSASDSRPAWMTAGEIAEMRSAEDSKTKGEGPTVTKADGSKSGIHKYDEMATGQIKQNVYSPQRMAAASRQELEYARKVTSNDPEAQQKLKDTAEKVVGDEKLSRGLGKNSEAIQGLANLTVTMPSSSTPPPPAAPPAASGGGSSASTPPSRGFTPRGSGGSGRGR</sequence>
<feature type="transmembrane region" description="Helical" evidence="2">
    <location>
        <begin position="629"/>
        <end position="650"/>
    </location>
</feature>
<feature type="transmembrane region" description="Helical" evidence="2">
    <location>
        <begin position="519"/>
        <end position="542"/>
    </location>
</feature>
<evidence type="ECO:0000313" key="5">
    <source>
        <dbReference type="Proteomes" id="UP001177295"/>
    </source>
</evidence>
<evidence type="ECO:0000256" key="1">
    <source>
        <dbReference type="SAM" id="MobiDB-lite"/>
    </source>
</evidence>
<organism evidence="4 5">
    <name type="scientific">Candidatus Southlakia epibionticum</name>
    <dbReference type="NCBI Taxonomy" id="3043284"/>
    <lineage>
        <taxon>Bacteria</taxon>
        <taxon>Candidatus Saccharimonadota</taxon>
        <taxon>Candidatus Saccharimonadia</taxon>
        <taxon>Candidatus Saccharimonadales</taxon>
        <taxon>Candidatus Saccharimonadaceae</taxon>
        <taxon>Candidatus Southlakia</taxon>
    </lineage>
</organism>
<gene>
    <name evidence="4" type="ORF">SEML1_0011</name>
</gene>
<accession>A0ABY8WU64</accession>
<feature type="region of interest" description="Disordered" evidence="1">
    <location>
        <begin position="852"/>
        <end position="873"/>
    </location>
</feature>
<dbReference type="Pfam" id="PF19590">
    <property type="entry name" value="TrbL_3"/>
    <property type="match status" value="1"/>
</dbReference>
<feature type="region of interest" description="Disordered" evidence="1">
    <location>
        <begin position="928"/>
        <end position="998"/>
    </location>
</feature>
<feature type="transmembrane region" description="Helical" evidence="2">
    <location>
        <begin position="432"/>
        <end position="454"/>
    </location>
</feature>
<feature type="transmembrane region" description="Helical" evidence="2">
    <location>
        <begin position="466"/>
        <end position="484"/>
    </location>
</feature>
<feature type="chain" id="PRO_5045072615" description="TrbL/VirB6 plasmid conjugal transfer protein" evidence="3">
    <location>
        <begin position="34"/>
        <end position="998"/>
    </location>
</feature>
<evidence type="ECO:0000313" key="4">
    <source>
        <dbReference type="EMBL" id="WIO45656.1"/>
    </source>
</evidence>
<dbReference type="EMBL" id="CP124550">
    <property type="protein sequence ID" value="WIO45656.1"/>
    <property type="molecule type" value="Genomic_DNA"/>
</dbReference>
<feature type="transmembrane region" description="Helical" evidence="2">
    <location>
        <begin position="549"/>
        <end position="576"/>
    </location>
</feature>
<evidence type="ECO:0000256" key="2">
    <source>
        <dbReference type="SAM" id="Phobius"/>
    </source>
</evidence>
<keyword evidence="5" id="KW-1185">Reference proteome</keyword>
<proteinExistence type="predicted"/>
<dbReference type="Proteomes" id="UP001177295">
    <property type="component" value="Chromosome"/>
</dbReference>
<feature type="compositionally biased region" description="Low complexity" evidence="1">
    <location>
        <begin position="977"/>
        <end position="989"/>
    </location>
</feature>
<name>A0ABY8WU64_9BACT</name>
<evidence type="ECO:0000256" key="3">
    <source>
        <dbReference type="SAM" id="SignalP"/>
    </source>
</evidence>